<dbReference type="EC" id="3.1.-.-" evidence="1"/>
<proteinExistence type="predicted"/>
<comment type="caution">
    <text evidence="1">The sequence shown here is derived from an EMBL/GenBank/DDBJ whole genome shotgun (WGS) entry which is preliminary data.</text>
</comment>
<feature type="non-terminal residue" evidence="1">
    <location>
        <position position="210"/>
    </location>
</feature>
<evidence type="ECO:0000313" key="1">
    <source>
        <dbReference type="EMBL" id="KAA6326184.1"/>
    </source>
</evidence>
<organism evidence="1">
    <name type="scientific">termite gut metagenome</name>
    <dbReference type="NCBI Taxonomy" id="433724"/>
    <lineage>
        <taxon>unclassified sequences</taxon>
        <taxon>metagenomes</taxon>
        <taxon>organismal metagenomes</taxon>
    </lineage>
</organism>
<name>A0A5J4QYK3_9ZZZZ</name>
<dbReference type="GO" id="GO:0016787">
    <property type="term" value="F:hydrolase activity"/>
    <property type="evidence" value="ECO:0007669"/>
    <property type="project" value="UniProtKB-KW"/>
</dbReference>
<dbReference type="EMBL" id="SNRY01002211">
    <property type="protein sequence ID" value="KAA6326184.1"/>
    <property type="molecule type" value="Genomic_DNA"/>
</dbReference>
<reference evidence="1" key="1">
    <citation type="submission" date="2019-03" db="EMBL/GenBank/DDBJ databases">
        <title>Single cell metagenomics reveals metabolic interactions within the superorganism composed of flagellate Streblomastix strix and complex community of Bacteroidetes bacteria on its surface.</title>
        <authorList>
            <person name="Treitli S.C."/>
            <person name="Kolisko M."/>
            <person name="Husnik F."/>
            <person name="Keeling P."/>
            <person name="Hampl V."/>
        </authorList>
    </citation>
    <scope>NUCLEOTIDE SEQUENCE</scope>
    <source>
        <strain evidence="1">STM</strain>
    </source>
</reference>
<gene>
    <name evidence="1" type="ORF">EZS27_024682</name>
</gene>
<keyword evidence="1" id="KW-0540">Nuclease</keyword>
<dbReference type="GO" id="GO:0004519">
    <property type="term" value="F:endonuclease activity"/>
    <property type="evidence" value="ECO:0007669"/>
    <property type="project" value="UniProtKB-KW"/>
</dbReference>
<accession>A0A5J4QYK3</accession>
<dbReference type="SUPFAM" id="SSF48334">
    <property type="entry name" value="DNA repair protein MutS, domain III"/>
    <property type="match status" value="1"/>
</dbReference>
<dbReference type="AlphaFoldDB" id="A0A5J4QYK3"/>
<keyword evidence="1" id="KW-0255">Endonuclease</keyword>
<keyword evidence="1" id="KW-0378">Hydrolase</keyword>
<protein>
    <submittedName>
        <fullName evidence="1">Endonuclease MutS2</fullName>
        <ecNumber evidence="1">3.1.-.-</ecNumber>
    </submittedName>
</protein>
<sequence>MIYPKNFEHKTGFDQIRQLLKSKCLSTLGEERAEAMTFSNCLEEIEMRLNLVTEFTRIIQEENNFPDQFFFDVRPSLKRIRIEGMYLNEQELFDLRRSLETIRNIVHFFDKDKEEANKLYPNLKQLAGNTVIFPQLLVKIDAILDKYGKTKDKASTELARIRRDLSNTIGSISKTLNSILRNAQSEGYVEKDTTPTIRDGRLVIPIAPAL</sequence>
<dbReference type="InterPro" id="IPR036187">
    <property type="entry name" value="DNA_mismatch_repair_MutS_sf"/>
</dbReference>